<dbReference type="Proteomes" id="UP000004407">
    <property type="component" value="Unassembled WGS sequence"/>
</dbReference>
<dbReference type="Gene3D" id="1.10.260.40">
    <property type="entry name" value="lambda repressor-like DNA-binding domains"/>
    <property type="match status" value="1"/>
</dbReference>
<dbReference type="eggNOG" id="COG1396">
    <property type="taxonomic scope" value="Bacteria"/>
</dbReference>
<reference evidence="3 4" key="1">
    <citation type="submission" date="2011-08" db="EMBL/GenBank/DDBJ databases">
        <authorList>
            <person name="Weinstock G."/>
            <person name="Sodergren E."/>
            <person name="Clifton S."/>
            <person name="Fulton L."/>
            <person name="Fulton B."/>
            <person name="Courtney L."/>
            <person name="Fronick C."/>
            <person name="Harrison M."/>
            <person name="Strong C."/>
            <person name="Farmer C."/>
            <person name="Delahaunty K."/>
            <person name="Markovic C."/>
            <person name="Hall O."/>
            <person name="Minx P."/>
            <person name="Tomlinson C."/>
            <person name="Mitreva M."/>
            <person name="Hou S."/>
            <person name="Chen J."/>
            <person name="Wollam A."/>
            <person name="Pepin K.H."/>
            <person name="Johnson M."/>
            <person name="Bhonagiri V."/>
            <person name="Zhang X."/>
            <person name="Suruliraj S."/>
            <person name="Warren W."/>
            <person name="Chinwalla A."/>
            <person name="Mardis E.R."/>
            <person name="Wilson R.K."/>
        </authorList>
    </citation>
    <scope>NUCLEOTIDE SEQUENCE [LARGE SCALE GENOMIC DNA]</scope>
    <source>
        <strain evidence="3 4">DSM 18206</strain>
    </source>
</reference>
<proteinExistence type="predicted"/>
<evidence type="ECO:0000259" key="2">
    <source>
        <dbReference type="PROSITE" id="PS50943"/>
    </source>
</evidence>
<feature type="compositionally biased region" description="Polar residues" evidence="1">
    <location>
        <begin position="104"/>
        <end position="121"/>
    </location>
</feature>
<dbReference type="GO" id="GO:0003677">
    <property type="term" value="F:DNA binding"/>
    <property type="evidence" value="ECO:0007669"/>
    <property type="project" value="UniProtKB-KW"/>
</dbReference>
<protein>
    <submittedName>
        <fullName evidence="3">DNA-binding helix-turn-helix protein</fullName>
    </submittedName>
</protein>
<sequence length="166" mass="18787">MSHVKSNYKMKDRIKKIMEMQRTTQQDFADQLKIAPATLSSIFTGRTRPTLAIVDAIKSRFPQISTDWLMFGKGDMLVKRDEEAEQSNGENGSENDLLIDYDSASKTEQNNADNSPVNQSIPDYAMKSGDVAGFAMKSCEVKQRRITEIRVFYDDQTWETFVPSAG</sequence>
<dbReference type="SUPFAM" id="SSF47413">
    <property type="entry name" value="lambda repressor-like DNA-binding domains"/>
    <property type="match status" value="1"/>
</dbReference>
<dbReference type="EMBL" id="AFZZ01000114">
    <property type="protein sequence ID" value="EHJ40512.1"/>
    <property type="molecule type" value="Genomic_DNA"/>
</dbReference>
<name>G6AXH0_9BACT</name>
<feature type="domain" description="HTH cro/C1-type" evidence="2">
    <location>
        <begin position="14"/>
        <end position="69"/>
    </location>
</feature>
<dbReference type="SMART" id="SM00530">
    <property type="entry name" value="HTH_XRE"/>
    <property type="match status" value="1"/>
</dbReference>
<dbReference type="CDD" id="cd00093">
    <property type="entry name" value="HTH_XRE"/>
    <property type="match status" value="1"/>
</dbReference>
<evidence type="ECO:0000313" key="3">
    <source>
        <dbReference type="EMBL" id="EHJ40512.1"/>
    </source>
</evidence>
<dbReference type="PROSITE" id="PS50943">
    <property type="entry name" value="HTH_CROC1"/>
    <property type="match status" value="1"/>
</dbReference>
<dbReference type="Pfam" id="PF01381">
    <property type="entry name" value="HTH_3"/>
    <property type="match status" value="1"/>
</dbReference>
<gene>
    <name evidence="3" type="ORF">HMPREF0673_01331</name>
</gene>
<accession>G6AXH0</accession>
<feature type="region of interest" description="Disordered" evidence="1">
    <location>
        <begin position="80"/>
        <end position="122"/>
    </location>
</feature>
<evidence type="ECO:0000313" key="4">
    <source>
        <dbReference type="Proteomes" id="UP000004407"/>
    </source>
</evidence>
<dbReference type="InterPro" id="IPR001387">
    <property type="entry name" value="Cro/C1-type_HTH"/>
</dbReference>
<dbReference type="AlphaFoldDB" id="G6AXH0"/>
<dbReference type="InterPro" id="IPR010982">
    <property type="entry name" value="Lambda_DNA-bd_dom_sf"/>
</dbReference>
<comment type="caution">
    <text evidence="3">The sequence shown here is derived from an EMBL/GenBank/DDBJ whole genome shotgun (WGS) entry which is preliminary data.</text>
</comment>
<dbReference type="PATRIC" id="fig|1002367.3.peg.1064"/>
<keyword evidence="3" id="KW-0238">DNA-binding</keyword>
<dbReference type="HOGENOM" id="CLU_105312_0_0_10"/>
<evidence type="ECO:0000256" key="1">
    <source>
        <dbReference type="SAM" id="MobiDB-lite"/>
    </source>
</evidence>
<organism evidence="3 4">
    <name type="scientific">Leyella stercorea DSM 18206</name>
    <dbReference type="NCBI Taxonomy" id="1002367"/>
    <lineage>
        <taxon>Bacteria</taxon>
        <taxon>Pseudomonadati</taxon>
        <taxon>Bacteroidota</taxon>
        <taxon>Bacteroidia</taxon>
        <taxon>Bacteroidales</taxon>
        <taxon>Prevotellaceae</taxon>
        <taxon>Leyella</taxon>
    </lineage>
</organism>